<keyword evidence="2" id="KW-1185">Reference proteome</keyword>
<comment type="caution">
    <text evidence="1">The sequence shown here is derived from an EMBL/GenBank/DDBJ whole genome shotgun (WGS) entry which is preliminary data.</text>
</comment>
<dbReference type="Proteomes" id="UP000535437">
    <property type="component" value="Unassembled WGS sequence"/>
</dbReference>
<accession>A0A7Z0GJN7</accession>
<reference evidence="1 2" key="1">
    <citation type="submission" date="2020-07" db="EMBL/GenBank/DDBJ databases">
        <title>Sequencing the genomes of 1000 actinobacteria strains.</title>
        <authorList>
            <person name="Klenk H.-P."/>
        </authorList>
    </citation>
    <scope>NUCLEOTIDE SEQUENCE [LARGE SCALE GENOMIC DNA]</scope>
    <source>
        <strain evidence="1 2">DSM 15475</strain>
    </source>
</reference>
<gene>
    <name evidence="1" type="ORF">HNR09_000399</name>
</gene>
<dbReference type="RefSeq" id="WP_179540528.1">
    <property type="nucleotide sequence ID" value="NZ_BAAALL010000014.1"/>
</dbReference>
<evidence type="ECO:0000313" key="1">
    <source>
        <dbReference type="EMBL" id="NYJ76988.1"/>
    </source>
</evidence>
<evidence type="ECO:0000313" key="2">
    <source>
        <dbReference type="Proteomes" id="UP000535437"/>
    </source>
</evidence>
<organism evidence="1 2">
    <name type="scientific">Nesterenkonia xinjiangensis</name>
    <dbReference type="NCBI Taxonomy" id="225327"/>
    <lineage>
        <taxon>Bacteria</taxon>
        <taxon>Bacillati</taxon>
        <taxon>Actinomycetota</taxon>
        <taxon>Actinomycetes</taxon>
        <taxon>Micrococcales</taxon>
        <taxon>Micrococcaceae</taxon>
        <taxon>Nesterenkonia</taxon>
    </lineage>
</organism>
<dbReference type="EMBL" id="JACCFY010000001">
    <property type="protein sequence ID" value="NYJ76988.1"/>
    <property type="molecule type" value="Genomic_DNA"/>
</dbReference>
<dbReference type="AlphaFoldDB" id="A0A7Z0GJN7"/>
<protein>
    <submittedName>
        <fullName evidence="1">Uncharacterized protein</fullName>
    </submittedName>
</protein>
<proteinExistence type="predicted"/>
<sequence>MSTRELPLLLHAGKAARGLDDAPDPQTLEALIRGEHTGCPSVLWVESLADLDAPAAVLVTHIAVPASETDSVTELHQEALGRFGPERVLRADGPEEARQAVHATTTAARQGASGSGLGRALRSTLRRLRRLTGGGAGE</sequence>
<name>A0A7Z0GJN7_9MICC</name>